<dbReference type="NCBIfam" id="NF041324">
    <property type="entry name" value="Bacteroid_MobA"/>
    <property type="match status" value="1"/>
</dbReference>
<proteinExistence type="predicted"/>
<sequence>MDNQKKEQIKKSGRKPKVDPARHRYSISLNDKENDRFLSLFEKSGMKVMAHFITACMFDRTIKTVKIDMNAVDYHTRLTNLYSQFRSIGVNYNQIVKILYRNFSEKKAAAYLFKLENQTAELAELCRKIIDLTREFEKKHLEK</sequence>
<dbReference type="Proteomes" id="UP000036261">
    <property type="component" value="Unassembled WGS sequence"/>
</dbReference>
<feature type="region of interest" description="Disordered" evidence="1">
    <location>
        <begin position="1"/>
        <end position="23"/>
    </location>
</feature>
<evidence type="ECO:0000256" key="1">
    <source>
        <dbReference type="SAM" id="MobiDB-lite"/>
    </source>
</evidence>
<name>A0A0J7IER0_9FLAO</name>
<accession>A0A0J7IER0</accession>
<feature type="compositionally biased region" description="Basic and acidic residues" evidence="1">
    <location>
        <begin position="1"/>
        <end position="22"/>
    </location>
</feature>
<protein>
    <recommendedName>
        <fullName evidence="4">MobA protein</fullName>
    </recommendedName>
</protein>
<dbReference type="PATRIC" id="fig|558151.6.peg.1884"/>
<dbReference type="RefSeq" id="WP_048506319.1">
    <property type="nucleotide sequence ID" value="NZ_LFND01000003.1"/>
</dbReference>
<comment type="caution">
    <text evidence="2">The sequence shown here is derived from an EMBL/GenBank/DDBJ whole genome shotgun (WGS) entry which is preliminary data.</text>
</comment>
<organism evidence="2 3">
    <name type="scientific">Chryseobacterium angstadtii</name>
    <dbReference type="NCBI Taxonomy" id="558151"/>
    <lineage>
        <taxon>Bacteria</taxon>
        <taxon>Pseudomonadati</taxon>
        <taxon>Bacteroidota</taxon>
        <taxon>Flavobacteriia</taxon>
        <taxon>Flavobacteriales</taxon>
        <taxon>Weeksellaceae</taxon>
        <taxon>Chryseobacterium group</taxon>
        <taxon>Chryseobacterium</taxon>
    </lineage>
</organism>
<reference evidence="2 3" key="1">
    <citation type="journal article" date="2013" name="Int. J. Syst. Evol. Microbiol.">
        <title>Chryseobacterium angstadtii sp. nov., isolated from a newt tank.</title>
        <authorList>
            <person name="Kirk K.E."/>
            <person name="Hoffman J.A."/>
            <person name="Smith K.A."/>
            <person name="Strahan B.L."/>
            <person name="Failor K.C."/>
            <person name="Krebs J.E."/>
            <person name="Gale A.N."/>
            <person name="Do T.D."/>
            <person name="Sontag T.C."/>
            <person name="Batties A.M."/>
            <person name="Mistiszyn K."/>
            <person name="Newman J.D."/>
        </authorList>
    </citation>
    <scope>NUCLEOTIDE SEQUENCE [LARGE SCALE GENOMIC DNA]</scope>
    <source>
        <strain evidence="2 3">KM</strain>
    </source>
</reference>
<gene>
    <name evidence="2" type="ORF">ACM46_08985</name>
</gene>
<keyword evidence="3" id="KW-1185">Reference proteome</keyword>
<dbReference type="Pfam" id="PF19514">
    <property type="entry name" value="MobC_2"/>
    <property type="match status" value="1"/>
</dbReference>
<evidence type="ECO:0000313" key="2">
    <source>
        <dbReference type="EMBL" id="KMQ64406.1"/>
    </source>
</evidence>
<dbReference type="GeneID" id="56898585"/>
<dbReference type="STRING" id="558151.ACM46_08985"/>
<dbReference type="InterPro" id="IPR045788">
    <property type="entry name" value="MobC_2"/>
</dbReference>
<dbReference type="AlphaFoldDB" id="A0A0J7IER0"/>
<evidence type="ECO:0008006" key="4">
    <source>
        <dbReference type="Google" id="ProtNLM"/>
    </source>
</evidence>
<evidence type="ECO:0000313" key="3">
    <source>
        <dbReference type="Proteomes" id="UP000036261"/>
    </source>
</evidence>
<dbReference type="OrthoDB" id="2042421at2"/>
<dbReference type="EMBL" id="LFND01000003">
    <property type="protein sequence ID" value="KMQ64406.1"/>
    <property type="molecule type" value="Genomic_DNA"/>
</dbReference>